<comment type="similarity">
    <text evidence="1">Belongs to the Rab GDI family.</text>
</comment>
<dbReference type="InterPro" id="IPR018203">
    <property type="entry name" value="GDP_dissociation_inhibitor"/>
</dbReference>
<accession>A0A9W8HHA3</accession>
<evidence type="ECO:0000256" key="1">
    <source>
        <dbReference type="ARBA" id="ARBA00005593"/>
    </source>
</evidence>
<gene>
    <name evidence="2" type="ORF">H4R18_000242</name>
</gene>
<dbReference type="PANTHER" id="PTHR11787:SF4">
    <property type="entry name" value="CHM, RAB ESCORT PROTEIN 1"/>
    <property type="match status" value="1"/>
</dbReference>
<dbReference type="GO" id="GO:0016192">
    <property type="term" value="P:vesicle-mediated transport"/>
    <property type="evidence" value="ECO:0007669"/>
    <property type="project" value="TreeGrafter"/>
</dbReference>
<reference evidence="2" key="1">
    <citation type="submission" date="2022-07" db="EMBL/GenBank/DDBJ databases">
        <title>Phylogenomic reconstructions and comparative analyses of Kickxellomycotina fungi.</title>
        <authorList>
            <person name="Reynolds N.K."/>
            <person name="Stajich J.E."/>
            <person name="Barry K."/>
            <person name="Grigoriev I.V."/>
            <person name="Crous P."/>
            <person name="Smith M.E."/>
        </authorList>
    </citation>
    <scope>NUCLEOTIDE SEQUENCE</scope>
    <source>
        <strain evidence="2">NBRC 105414</strain>
    </source>
</reference>
<proteinExistence type="inferred from homology"/>
<keyword evidence="3" id="KW-1185">Reference proteome</keyword>
<dbReference type="EMBL" id="JANBUL010000006">
    <property type="protein sequence ID" value="KAJ2785853.1"/>
    <property type="molecule type" value="Genomic_DNA"/>
</dbReference>
<organism evidence="2 3">
    <name type="scientific">Coemansia javaensis</name>
    <dbReference type="NCBI Taxonomy" id="2761396"/>
    <lineage>
        <taxon>Eukaryota</taxon>
        <taxon>Fungi</taxon>
        <taxon>Fungi incertae sedis</taxon>
        <taxon>Zoopagomycota</taxon>
        <taxon>Kickxellomycotina</taxon>
        <taxon>Kickxellomycetes</taxon>
        <taxon>Kickxellales</taxon>
        <taxon>Kickxellaceae</taxon>
        <taxon>Coemansia</taxon>
    </lineage>
</organism>
<name>A0A9W8HHA3_9FUNG</name>
<dbReference type="PRINTS" id="PR00891">
    <property type="entry name" value="RABGDIREP"/>
</dbReference>
<evidence type="ECO:0008006" key="4">
    <source>
        <dbReference type="Google" id="ProtNLM"/>
    </source>
</evidence>
<dbReference type="GO" id="GO:0005634">
    <property type="term" value="C:nucleus"/>
    <property type="evidence" value="ECO:0007669"/>
    <property type="project" value="TreeGrafter"/>
</dbReference>
<dbReference type="Pfam" id="PF00996">
    <property type="entry name" value="GDI"/>
    <property type="match status" value="1"/>
</dbReference>
<dbReference type="GO" id="GO:0005829">
    <property type="term" value="C:cytosol"/>
    <property type="evidence" value="ECO:0007669"/>
    <property type="project" value="TreeGrafter"/>
</dbReference>
<dbReference type="Gene3D" id="3.50.50.60">
    <property type="entry name" value="FAD/NAD(P)-binding domain"/>
    <property type="match status" value="1"/>
</dbReference>
<dbReference type="Gene3D" id="1.10.405.10">
    <property type="entry name" value="Guanine Nucleotide Dissociation Inhibitor, domain 1"/>
    <property type="match status" value="1"/>
</dbReference>
<dbReference type="InterPro" id="IPR036188">
    <property type="entry name" value="FAD/NAD-bd_sf"/>
</dbReference>
<dbReference type="GO" id="GO:0007264">
    <property type="term" value="P:small GTPase-mediated signal transduction"/>
    <property type="evidence" value="ECO:0007669"/>
    <property type="project" value="InterPro"/>
</dbReference>
<evidence type="ECO:0000313" key="3">
    <source>
        <dbReference type="Proteomes" id="UP001140217"/>
    </source>
</evidence>
<dbReference type="PANTHER" id="PTHR11787">
    <property type="entry name" value="RAB GDP-DISSOCIATION INHIBITOR"/>
    <property type="match status" value="1"/>
</dbReference>
<dbReference type="SUPFAM" id="SSF51905">
    <property type="entry name" value="FAD/NAD(P)-binding domain"/>
    <property type="match status" value="1"/>
</dbReference>
<dbReference type="GO" id="GO:0005092">
    <property type="term" value="F:GDP-dissociation inhibitor activity"/>
    <property type="evidence" value="ECO:0007669"/>
    <property type="project" value="InterPro"/>
</dbReference>
<dbReference type="OrthoDB" id="1923006at2759"/>
<dbReference type="AlphaFoldDB" id="A0A9W8HHA3"/>
<dbReference type="Proteomes" id="UP001140217">
    <property type="component" value="Unassembled WGS sequence"/>
</dbReference>
<dbReference type="Gene3D" id="3.30.519.10">
    <property type="entry name" value="Guanine Nucleotide Dissociation Inhibitor, domain 2"/>
    <property type="match status" value="1"/>
</dbReference>
<protein>
    <recommendedName>
        <fullName evidence="4">Rab proteins geranylgeranyltransferase component</fullName>
    </recommendedName>
</protein>
<dbReference type="GO" id="GO:0005968">
    <property type="term" value="C:Rab-protein geranylgeranyltransferase complex"/>
    <property type="evidence" value="ECO:0007669"/>
    <property type="project" value="TreeGrafter"/>
</dbReference>
<evidence type="ECO:0000313" key="2">
    <source>
        <dbReference type="EMBL" id="KAJ2785853.1"/>
    </source>
</evidence>
<sequence>MAGRELDGQVFDVVLLGTGVEQAIVASEAAAAGRSVLHVDRSGWYGGGYACFTPSRLVEWAGGARDRRLVPRVELAENTAGAAAESALAGVRQGEREYALDLAPRAALCRGSLVELLIDTGVGDHVQFRGVEHNYLVRPGGPPQRIPASKEDVFASAALSLVEKRKLMRLLATVGDDAQYAAAVAAAGDAEFSQFLRDRFRLDGDLLDAVRYAVARVGPGEPVAARAGCERVRAYVRSMGRYGRMAYLCALYGSGSEIAQAFCRACAVAGGTYVLAADVGPVTRAPDDDDGSGDGDGDGARFRVPLAGGAVRARHVVMDASYAPPDAVRVASTLSRAICILDRPALGDDATATASYVAEQGAVSLLYTTRATMSAPAGRAVLYAWTPGALDERRGLLASALSATHGPAAAPLLTIYMEVNVLAAAPVEHVPGLHIVDTPDATLGLEPAVAAARRILGPGLGIEAYM</sequence>
<comment type="caution">
    <text evidence="2">The sequence shown here is derived from an EMBL/GenBank/DDBJ whole genome shotgun (WGS) entry which is preliminary data.</text>
</comment>